<evidence type="ECO:0000313" key="11">
    <source>
        <dbReference type="Proteomes" id="UP000002527"/>
    </source>
</evidence>
<keyword evidence="5" id="KW-0029">Amino-acid transport</keyword>
<feature type="transmembrane region" description="Helical" evidence="8">
    <location>
        <begin position="285"/>
        <end position="306"/>
    </location>
</feature>
<feature type="transmembrane region" description="Helical" evidence="8">
    <location>
        <begin position="239"/>
        <end position="258"/>
    </location>
</feature>
<evidence type="ECO:0000256" key="7">
    <source>
        <dbReference type="ARBA" id="ARBA00023136"/>
    </source>
</evidence>
<evidence type="ECO:0000313" key="10">
    <source>
        <dbReference type="EMBL" id="AAS41945.1"/>
    </source>
</evidence>
<feature type="transmembrane region" description="Helical" evidence="8">
    <location>
        <begin position="59"/>
        <end position="83"/>
    </location>
</feature>
<feature type="transmembrane region" description="Helical" evidence="8">
    <location>
        <begin position="89"/>
        <end position="114"/>
    </location>
</feature>
<dbReference type="PANTHER" id="PTHR43495">
    <property type="entry name" value="GABA PERMEASE"/>
    <property type="match status" value="1"/>
</dbReference>
<dbReference type="Proteomes" id="UP000002527">
    <property type="component" value="Chromosome"/>
</dbReference>
<dbReference type="Pfam" id="PF00324">
    <property type="entry name" value="AA_permease"/>
    <property type="match status" value="1"/>
</dbReference>
<gene>
    <name evidence="10" type="ordered locus">BCE_3034</name>
</gene>
<evidence type="ECO:0000256" key="3">
    <source>
        <dbReference type="ARBA" id="ARBA00022475"/>
    </source>
</evidence>
<dbReference type="GO" id="GO:0055085">
    <property type="term" value="P:transmembrane transport"/>
    <property type="evidence" value="ECO:0007669"/>
    <property type="project" value="InterPro"/>
</dbReference>
<feature type="transmembrane region" description="Helical" evidence="8">
    <location>
        <begin position="198"/>
        <end position="219"/>
    </location>
</feature>
<evidence type="ECO:0000259" key="9">
    <source>
        <dbReference type="Pfam" id="PF00324"/>
    </source>
</evidence>
<dbReference type="AlphaFoldDB" id="Q735W7"/>
<feature type="transmembrane region" description="Helical" evidence="8">
    <location>
        <begin position="165"/>
        <end position="186"/>
    </location>
</feature>
<dbReference type="FunFam" id="1.20.1740.10:FF:000001">
    <property type="entry name" value="Amino acid permease"/>
    <property type="match status" value="1"/>
</dbReference>
<accession>Q735W7</accession>
<organism evidence="10 11">
    <name type="scientific">Bacillus cereus (strain ATCC 10987 / NRS 248)</name>
    <dbReference type="NCBI Taxonomy" id="222523"/>
    <lineage>
        <taxon>Bacteria</taxon>
        <taxon>Bacillati</taxon>
        <taxon>Bacillota</taxon>
        <taxon>Bacilli</taxon>
        <taxon>Bacillales</taxon>
        <taxon>Bacillaceae</taxon>
        <taxon>Bacillus</taxon>
        <taxon>Bacillus cereus group</taxon>
    </lineage>
</organism>
<keyword evidence="2" id="KW-0813">Transport</keyword>
<dbReference type="HOGENOM" id="CLU_007946_9_2_9"/>
<dbReference type="InterPro" id="IPR004841">
    <property type="entry name" value="AA-permease/SLC12A_dom"/>
</dbReference>
<evidence type="ECO:0000256" key="2">
    <source>
        <dbReference type="ARBA" id="ARBA00022448"/>
    </source>
</evidence>
<keyword evidence="3" id="KW-1003">Cell membrane</keyword>
<dbReference type="InterPro" id="IPR004840">
    <property type="entry name" value="Amino_acid_permease_CS"/>
</dbReference>
<name>Q735W7_BACC1</name>
<feature type="transmembrane region" description="Helical" evidence="8">
    <location>
        <begin position="126"/>
        <end position="145"/>
    </location>
</feature>
<keyword evidence="6 8" id="KW-1133">Transmembrane helix</keyword>
<dbReference type="PANTHER" id="PTHR43495:SF5">
    <property type="entry name" value="GAMMA-AMINOBUTYRIC ACID PERMEASE"/>
    <property type="match status" value="1"/>
</dbReference>
<proteinExistence type="predicted"/>
<dbReference type="Gene3D" id="1.20.1740.10">
    <property type="entry name" value="Amino acid/polyamine transporter I"/>
    <property type="match status" value="1"/>
</dbReference>
<dbReference type="GO" id="GO:0005886">
    <property type="term" value="C:plasma membrane"/>
    <property type="evidence" value="ECO:0007669"/>
    <property type="project" value="UniProtKB-SubCell"/>
</dbReference>
<feature type="transmembrane region" description="Helical" evidence="8">
    <location>
        <begin position="376"/>
        <end position="397"/>
    </location>
</feature>
<dbReference type="PROSITE" id="PS00218">
    <property type="entry name" value="AMINO_ACID_PERMEASE_1"/>
    <property type="match status" value="1"/>
</dbReference>
<evidence type="ECO:0000256" key="6">
    <source>
        <dbReference type="ARBA" id="ARBA00022989"/>
    </source>
</evidence>
<comment type="subcellular location">
    <subcellularLocation>
        <location evidence="1">Cell membrane</location>
        <topology evidence="1">Multi-pass membrane protein</topology>
    </subcellularLocation>
</comment>
<feature type="transmembrane region" description="Helical" evidence="8">
    <location>
        <begin position="475"/>
        <end position="493"/>
    </location>
</feature>
<feature type="domain" description="Amino acid permease/ SLC12A" evidence="9">
    <location>
        <begin position="58"/>
        <end position="502"/>
    </location>
</feature>
<protein>
    <submittedName>
        <fullName evidence="10">Amino acid permease family protein</fullName>
    </submittedName>
</protein>
<feature type="transmembrane region" description="Helical" evidence="8">
    <location>
        <begin position="331"/>
        <end position="356"/>
    </location>
</feature>
<keyword evidence="7 8" id="KW-0472">Membrane</keyword>
<dbReference type="EMBL" id="AE017194">
    <property type="protein sequence ID" value="AAS41945.1"/>
    <property type="molecule type" value="Genomic_DNA"/>
</dbReference>
<reference evidence="10 11" key="1">
    <citation type="journal article" date="2004" name="Nucleic Acids Res.">
        <title>The genome sequence of Bacillus cereus ATCC 10987 reveals metabolic adaptations and a large plasmid related to Bacillus anthracis pXO1.</title>
        <authorList>
            <person name="Rasko D.A."/>
            <person name="Ravel J."/>
            <person name="Okstad O.A."/>
            <person name="Helgason E."/>
            <person name="Cer R.Z."/>
            <person name="Jiang L."/>
            <person name="Shores K.A."/>
            <person name="Fouts D.E."/>
            <person name="Tourasse N.J."/>
            <person name="Angiuoli S.V."/>
            <person name="Kolonay J."/>
            <person name="Nelson W.C."/>
            <person name="Kolsto A.-B."/>
            <person name="Fraser C.M."/>
            <person name="Read T.D."/>
        </authorList>
    </citation>
    <scope>NUCLEOTIDE SEQUENCE [LARGE SCALE GENOMIC DNA]</scope>
    <source>
        <strain evidence="11">ATCC 10987 / NRS 248</strain>
    </source>
</reference>
<sequence>MTFLFNYLKIITRFHITEYIPQYGKTSNFILSTTKVRKTMAQVNNTNNELKRTMKSRHLFMIALGGVIGTGLFNGSGFIISQAGPGGSVLAFMAGGLLMYFVMLCLGELAVAMPVSGSFQEYATKFINPATGFTIGWLYWLSWANTTGLEFTTAGITMQRWFPDIPVWVWCLIFGVTIFTINALSARSYAETEFWFSSIKVSAIIAFIILGGAAMFGFIDLKGDEPAPLLSNFVNHGGLFPNGLAAILLTMVTVNYSFQGTELVGIAAGESEDPAKTLPRSIRNIIWRTMFFFVLAIFVLVALIPWEEAGLTKSPFVAVFDNIGIPYAADIMNFVILTAVLSVANSGLYAATRMLWSLSKNEMAPAFLKKLSSRGIPLNALIMTIAISAFSLLTSVVAAETVYLWLISISGVITIIVWMSICVSQFFFRKHYLADGGKLEDLKFKTPLYPLVPILGFGLYGIILISLIFIPEQRLGIYCTVPFIIFCYTYYHLKVKKRISTNTNSETKISETM</sequence>
<feature type="transmembrane region" description="Helical" evidence="8">
    <location>
        <begin position="448"/>
        <end position="469"/>
    </location>
</feature>
<evidence type="ECO:0000256" key="4">
    <source>
        <dbReference type="ARBA" id="ARBA00022692"/>
    </source>
</evidence>
<dbReference type="PIRSF" id="PIRSF006060">
    <property type="entry name" value="AA_transporter"/>
    <property type="match status" value="1"/>
</dbReference>
<evidence type="ECO:0000256" key="5">
    <source>
        <dbReference type="ARBA" id="ARBA00022970"/>
    </source>
</evidence>
<evidence type="ECO:0000256" key="8">
    <source>
        <dbReference type="SAM" id="Phobius"/>
    </source>
</evidence>
<feature type="transmembrane region" description="Helical" evidence="8">
    <location>
        <begin position="403"/>
        <end position="428"/>
    </location>
</feature>
<evidence type="ECO:0000256" key="1">
    <source>
        <dbReference type="ARBA" id="ARBA00004651"/>
    </source>
</evidence>
<keyword evidence="4 8" id="KW-0812">Transmembrane</keyword>
<dbReference type="KEGG" id="bca:BCE_3034"/>
<dbReference type="GO" id="GO:0006865">
    <property type="term" value="P:amino acid transport"/>
    <property type="evidence" value="ECO:0007669"/>
    <property type="project" value="UniProtKB-KW"/>
</dbReference>